<evidence type="ECO:0000256" key="5">
    <source>
        <dbReference type="ARBA" id="ARBA00022840"/>
    </source>
</evidence>
<comment type="caution">
    <text evidence="9">The sequence shown here is derived from an EMBL/GenBank/DDBJ whole genome shotgun (WGS) entry which is preliminary data.</text>
</comment>
<accession>A0AA36I0F3</accession>
<dbReference type="GO" id="GO:0009653">
    <property type="term" value="P:anatomical structure morphogenesis"/>
    <property type="evidence" value="ECO:0007669"/>
    <property type="project" value="UniProtKB-ARBA"/>
</dbReference>
<dbReference type="GO" id="GO:0005829">
    <property type="term" value="C:cytosol"/>
    <property type="evidence" value="ECO:0007669"/>
    <property type="project" value="TreeGrafter"/>
</dbReference>
<dbReference type="PANTHER" id="PTHR24353:SF37">
    <property type="entry name" value="CAMP-DEPENDENT PROTEIN KINASE CATALYTIC SUBUNIT PRKX"/>
    <property type="match status" value="1"/>
</dbReference>
<name>A0AA36I0F3_9DINO</name>
<keyword evidence="5 6" id="KW-0067">ATP-binding</keyword>
<protein>
    <recommendedName>
        <fullName evidence="8">Protein kinase domain-containing protein</fullName>
    </recommendedName>
</protein>
<comment type="similarity">
    <text evidence="7">Belongs to the protein kinase superfamily.</text>
</comment>
<keyword evidence="2" id="KW-0808">Transferase</keyword>
<evidence type="ECO:0000256" key="3">
    <source>
        <dbReference type="ARBA" id="ARBA00022741"/>
    </source>
</evidence>
<dbReference type="SUPFAM" id="SSF56112">
    <property type="entry name" value="Protein kinase-like (PK-like)"/>
    <property type="match status" value="1"/>
</dbReference>
<keyword evidence="3 6" id="KW-0547">Nucleotide-binding</keyword>
<dbReference type="Gene3D" id="3.30.200.20">
    <property type="entry name" value="Phosphorylase Kinase, domain 1"/>
    <property type="match status" value="1"/>
</dbReference>
<dbReference type="InterPro" id="IPR011009">
    <property type="entry name" value="Kinase-like_dom_sf"/>
</dbReference>
<keyword evidence="4" id="KW-0418">Kinase</keyword>
<organism evidence="9 10">
    <name type="scientific">Effrenium voratum</name>
    <dbReference type="NCBI Taxonomy" id="2562239"/>
    <lineage>
        <taxon>Eukaryota</taxon>
        <taxon>Sar</taxon>
        <taxon>Alveolata</taxon>
        <taxon>Dinophyceae</taxon>
        <taxon>Suessiales</taxon>
        <taxon>Symbiodiniaceae</taxon>
        <taxon>Effrenium</taxon>
    </lineage>
</organism>
<dbReference type="GO" id="GO:0005952">
    <property type="term" value="C:cAMP-dependent protein kinase complex"/>
    <property type="evidence" value="ECO:0007669"/>
    <property type="project" value="TreeGrafter"/>
</dbReference>
<evidence type="ECO:0000313" key="9">
    <source>
        <dbReference type="EMBL" id="CAJ1377463.1"/>
    </source>
</evidence>
<dbReference type="AlphaFoldDB" id="A0AA36I0F3"/>
<dbReference type="Proteomes" id="UP001178507">
    <property type="component" value="Unassembled WGS sequence"/>
</dbReference>
<dbReference type="PROSITE" id="PS00107">
    <property type="entry name" value="PROTEIN_KINASE_ATP"/>
    <property type="match status" value="1"/>
</dbReference>
<dbReference type="EMBL" id="CAUJNA010000465">
    <property type="protein sequence ID" value="CAJ1377463.1"/>
    <property type="molecule type" value="Genomic_DNA"/>
</dbReference>
<dbReference type="PROSITE" id="PS50011">
    <property type="entry name" value="PROTEIN_KINASE_DOM"/>
    <property type="match status" value="1"/>
</dbReference>
<evidence type="ECO:0000313" key="10">
    <source>
        <dbReference type="Proteomes" id="UP001178507"/>
    </source>
</evidence>
<feature type="domain" description="Protein kinase" evidence="8">
    <location>
        <begin position="20"/>
        <end position="276"/>
    </location>
</feature>
<dbReference type="GO" id="GO:0004691">
    <property type="term" value="F:cAMP-dependent protein kinase activity"/>
    <property type="evidence" value="ECO:0007669"/>
    <property type="project" value="TreeGrafter"/>
</dbReference>
<dbReference type="Gene3D" id="1.10.510.10">
    <property type="entry name" value="Transferase(Phosphotransferase) domain 1"/>
    <property type="match status" value="1"/>
</dbReference>
<dbReference type="SMART" id="SM00220">
    <property type="entry name" value="S_TKc"/>
    <property type="match status" value="1"/>
</dbReference>
<dbReference type="InterPro" id="IPR017441">
    <property type="entry name" value="Protein_kinase_ATP_BS"/>
</dbReference>
<evidence type="ECO:0000256" key="7">
    <source>
        <dbReference type="RuleBase" id="RU000304"/>
    </source>
</evidence>
<reference evidence="9" key="1">
    <citation type="submission" date="2023-08" db="EMBL/GenBank/DDBJ databases">
        <authorList>
            <person name="Chen Y."/>
            <person name="Shah S."/>
            <person name="Dougan E. K."/>
            <person name="Thang M."/>
            <person name="Chan C."/>
        </authorList>
    </citation>
    <scope>NUCLEOTIDE SEQUENCE</scope>
</reference>
<dbReference type="PANTHER" id="PTHR24353">
    <property type="entry name" value="CYCLIC NUCLEOTIDE-DEPENDENT PROTEIN KINASE"/>
    <property type="match status" value="1"/>
</dbReference>
<dbReference type="CDD" id="cd05580">
    <property type="entry name" value="STKc_PKA_like"/>
    <property type="match status" value="1"/>
</dbReference>
<evidence type="ECO:0000259" key="8">
    <source>
        <dbReference type="PROSITE" id="PS50011"/>
    </source>
</evidence>
<sequence length="375" mass="42927">MPMAQLKALARGRAWAFSDFELKDTVGKGTFSRVRVVKIKGASDRTPIALKILRKGDVIRLKQVEHVKAEKQIMSMIEHPFIVNLLGAFQDDKRLFMMLEYVNGGELFSYLRREGRLPNDHVRFYSGEIVLVFGYLHNLHIIYRDLKPENVLLDSDGHVKLTDFGFAKVVEERTWTLCGTPEYLAPEVIQSKGHGKGVDWWALGILLFEMLAGYPPFYDENPFGIYNKVLQGRVDFPRHFDMKAKDLVKKLLTPDRTKRIGCLKPGVDDIKKHKWYKGTDWDLLMARGAPCAGKGRWMTTAIKKPQPARSLRHFNLQCNLLMILQCSKGHARICEYVYACLPGGVWRWGIPSVPLVDLFGMIRRAISRKPVIKCP</sequence>
<evidence type="ECO:0000256" key="4">
    <source>
        <dbReference type="ARBA" id="ARBA00022777"/>
    </source>
</evidence>
<dbReference type="FunFam" id="1.10.510.10:FF:000005">
    <property type="entry name" value="cAMP-dependent protein kinase catalytic subunit alpha"/>
    <property type="match status" value="1"/>
</dbReference>
<evidence type="ECO:0000256" key="6">
    <source>
        <dbReference type="PROSITE-ProRule" id="PRU10141"/>
    </source>
</evidence>
<dbReference type="FunFam" id="3.30.200.20:FF:000042">
    <property type="entry name" value="Aurora kinase A"/>
    <property type="match status" value="1"/>
</dbReference>
<proteinExistence type="inferred from homology"/>
<keyword evidence="1 7" id="KW-0723">Serine/threonine-protein kinase</keyword>
<keyword evidence="10" id="KW-1185">Reference proteome</keyword>
<dbReference type="GO" id="GO:0005524">
    <property type="term" value="F:ATP binding"/>
    <property type="evidence" value="ECO:0007669"/>
    <property type="project" value="UniProtKB-UniRule"/>
</dbReference>
<evidence type="ECO:0000256" key="1">
    <source>
        <dbReference type="ARBA" id="ARBA00022527"/>
    </source>
</evidence>
<evidence type="ECO:0000256" key="2">
    <source>
        <dbReference type="ARBA" id="ARBA00022679"/>
    </source>
</evidence>
<gene>
    <name evidence="9" type="ORF">EVOR1521_LOCUS6253</name>
</gene>
<dbReference type="PROSITE" id="PS00108">
    <property type="entry name" value="PROTEIN_KINASE_ST"/>
    <property type="match status" value="1"/>
</dbReference>
<dbReference type="Pfam" id="PF00069">
    <property type="entry name" value="Pkinase"/>
    <property type="match status" value="1"/>
</dbReference>
<dbReference type="InterPro" id="IPR000719">
    <property type="entry name" value="Prot_kinase_dom"/>
</dbReference>
<feature type="binding site" evidence="6">
    <location>
        <position position="51"/>
    </location>
    <ligand>
        <name>ATP</name>
        <dbReference type="ChEBI" id="CHEBI:30616"/>
    </ligand>
</feature>
<dbReference type="InterPro" id="IPR008271">
    <property type="entry name" value="Ser/Thr_kinase_AS"/>
</dbReference>